<accession>K0TQU4</accession>
<organism evidence="2 3">
    <name type="scientific">Thalassiosira oceanica</name>
    <name type="common">Marine diatom</name>
    <dbReference type="NCBI Taxonomy" id="159749"/>
    <lineage>
        <taxon>Eukaryota</taxon>
        <taxon>Sar</taxon>
        <taxon>Stramenopiles</taxon>
        <taxon>Ochrophyta</taxon>
        <taxon>Bacillariophyta</taxon>
        <taxon>Coscinodiscophyceae</taxon>
        <taxon>Thalassiosirophycidae</taxon>
        <taxon>Thalassiosirales</taxon>
        <taxon>Thalassiosiraceae</taxon>
        <taxon>Thalassiosira</taxon>
    </lineage>
</organism>
<feature type="compositionally biased region" description="Low complexity" evidence="1">
    <location>
        <begin position="303"/>
        <end position="319"/>
    </location>
</feature>
<dbReference type="Proteomes" id="UP000266841">
    <property type="component" value="Unassembled WGS sequence"/>
</dbReference>
<feature type="compositionally biased region" description="Polar residues" evidence="1">
    <location>
        <begin position="223"/>
        <end position="237"/>
    </location>
</feature>
<feature type="region of interest" description="Disordered" evidence="1">
    <location>
        <begin position="60"/>
        <end position="128"/>
    </location>
</feature>
<feature type="region of interest" description="Disordered" evidence="1">
    <location>
        <begin position="268"/>
        <end position="337"/>
    </location>
</feature>
<evidence type="ECO:0000313" key="3">
    <source>
        <dbReference type="Proteomes" id="UP000266841"/>
    </source>
</evidence>
<keyword evidence="3" id="KW-1185">Reference proteome</keyword>
<protein>
    <submittedName>
        <fullName evidence="2">Uncharacterized protein</fullName>
    </submittedName>
</protein>
<dbReference type="EMBL" id="AGNL01001887">
    <property type="protein sequence ID" value="EJK76652.1"/>
    <property type="molecule type" value="Genomic_DNA"/>
</dbReference>
<sequence length="337" mass="37152">MLDGASRTRALCFYRPGTDIVVVVDLRASLLCSTGFTVGVGSNIRLRSPPGVLQERQTAIMGKRKTKKKQTAAKRKTHRQSTVAFGVGVTRGSSSRPQEVDPRAPKHGKRPRNKISNDDSPHHPSMNHRANAMETNATFCENGEFKRLQASLEERSAACTRKRKRSKRERMVNAAGWGAKFARPGMKGLAPASFSLVKTTEQLVQDAVRQVAQLDPLGKKTGDSTQPNSFRNSSSLSAAAGKGWRKRIEKAQEASMVEATRPQKNSFAVLECDSDSDNDWPTSERKHATTKPFAFNPASFTFQPPSSVVPPKQCQQPQVELPSKPSDFYPDEFDPDL</sequence>
<proteinExistence type="predicted"/>
<name>K0TQU4_THAOC</name>
<gene>
    <name evidence="2" type="ORF">THAOC_01572</name>
</gene>
<comment type="caution">
    <text evidence="2">The sequence shown here is derived from an EMBL/GenBank/DDBJ whole genome shotgun (WGS) entry which is preliminary data.</text>
</comment>
<evidence type="ECO:0000313" key="2">
    <source>
        <dbReference type="EMBL" id="EJK76652.1"/>
    </source>
</evidence>
<dbReference type="AlphaFoldDB" id="K0TQU4"/>
<feature type="region of interest" description="Disordered" evidence="1">
    <location>
        <begin position="215"/>
        <end position="247"/>
    </location>
</feature>
<dbReference type="eggNOG" id="ENOG502TAXF">
    <property type="taxonomic scope" value="Eukaryota"/>
</dbReference>
<reference evidence="2 3" key="1">
    <citation type="journal article" date="2012" name="Genome Biol.">
        <title>Genome and low-iron response of an oceanic diatom adapted to chronic iron limitation.</title>
        <authorList>
            <person name="Lommer M."/>
            <person name="Specht M."/>
            <person name="Roy A.S."/>
            <person name="Kraemer L."/>
            <person name="Andreson R."/>
            <person name="Gutowska M.A."/>
            <person name="Wolf J."/>
            <person name="Bergner S.V."/>
            <person name="Schilhabel M.B."/>
            <person name="Klostermeier U.C."/>
            <person name="Beiko R.G."/>
            <person name="Rosenstiel P."/>
            <person name="Hippler M."/>
            <person name="Laroche J."/>
        </authorList>
    </citation>
    <scope>NUCLEOTIDE SEQUENCE [LARGE SCALE GENOMIC DNA]</scope>
    <source>
        <strain evidence="2 3">CCMP1005</strain>
    </source>
</reference>
<evidence type="ECO:0000256" key="1">
    <source>
        <dbReference type="SAM" id="MobiDB-lite"/>
    </source>
</evidence>
<feature type="compositionally biased region" description="Basic residues" evidence="1">
    <location>
        <begin position="62"/>
        <end position="79"/>
    </location>
</feature>